<evidence type="ECO:0008006" key="2">
    <source>
        <dbReference type="Google" id="ProtNLM"/>
    </source>
</evidence>
<sequence length="472" mass="53606">VLGDGEFCQRCTCTRCGSGLSKGLCLICKHNQNSLNDSPSISENSSQSPPHINHHCCYECGDPLEGAPTNFPSFDSKSDLVHDYPNVFNPPPQLPFIFCEFYGNDACYGHYCTTQVLFVYPDLGYNQDFNFSPEFQEFHDFQQQDLCCEICGVTHVAYQCQKKIEDYYHEQNSCYDSKSFGFDQFQPQQFTVNHPVFNVQNDLFDSQNKLMEQLTSTCDMATESVEFIKSSVENLIPIPSESEGESECYVPVCEAFTTFLNILFDAENDFYSSDDQSFYDEDVPKKIFSNPLFDEEIIPMKIDPHHFNTESDLIESLQNNDSSIIPSSKIDSLFDEFPDELTLLKSILPGADETDCDPEEETYFIKRLFDSLMEEIDLSFTPDYPMSSGIEDDDYNLERDILILKDLLSNDSLLLPEIKSFHFEIPSFSRPPAKPPDEHSYLGCSSVPFLPLLINSSMGKLGQAQRPKTSAS</sequence>
<evidence type="ECO:0000313" key="1">
    <source>
        <dbReference type="EMBL" id="GEZ56217.1"/>
    </source>
</evidence>
<comment type="caution">
    <text evidence="1">The sequence shown here is derived from an EMBL/GenBank/DDBJ whole genome shotgun (WGS) entry which is preliminary data.</text>
</comment>
<proteinExistence type="predicted"/>
<name>A0A699IF57_TANCI</name>
<gene>
    <name evidence="1" type="ORF">Tci_528190</name>
</gene>
<organism evidence="1">
    <name type="scientific">Tanacetum cinerariifolium</name>
    <name type="common">Dalmatian daisy</name>
    <name type="synonym">Chrysanthemum cinerariifolium</name>
    <dbReference type="NCBI Taxonomy" id="118510"/>
    <lineage>
        <taxon>Eukaryota</taxon>
        <taxon>Viridiplantae</taxon>
        <taxon>Streptophyta</taxon>
        <taxon>Embryophyta</taxon>
        <taxon>Tracheophyta</taxon>
        <taxon>Spermatophyta</taxon>
        <taxon>Magnoliopsida</taxon>
        <taxon>eudicotyledons</taxon>
        <taxon>Gunneridae</taxon>
        <taxon>Pentapetalae</taxon>
        <taxon>asterids</taxon>
        <taxon>campanulids</taxon>
        <taxon>Asterales</taxon>
        <taxon>Asteraceae</taxon>
        <taxon>Asteroideae</taxon>
        <taxon>Anthemideae</taxon>
        <taxon>Anthemidinae</taxon>
        <taxon>Tanacetum</taxon>
    </lineage>
</organism>
<feature type="non-terminal residue" evidence="1">
    <location>
        <position position="1"/>
    </location>
</feature>
<dbReference type="AlphaFoldDB" id="A0A699IF57"/>
<accession>A0A699IF57</accession>
<protein>
    <recommendedName>
        <fullName evidence="2">Pre-mRNA splicing Prp18-interacting factor</fullName>
    </recommendedName>
</protein>
<dbReference type="EMBL" id="BKCJ010294136">
    <property type="protein sequence ID" value="GEZ56217.1"/>
    <property type="molecule type" value="Genomic_DNA"/>
</dbReference>
<reference evidence="1" key="1">
    <citation type="journal article" date="2019" name="Sci. Rep.">
        <title>Draft genome of Tanacetum cinerariifolium, the natural source of mosquito coil.</title>
        <authorList>
            <person name="Yamashiro T."/>
            <person name="Shiraishi A."/>
            <person name="Satake H."/>
            <person name="Nakayama K."/>
        </authorList>
    </citation>
    <scope>NUCLEOTIDE SEQUENCE</scope>
</reference>